<feature type="region of interest" description="Disordered" evidence="1">
    <location>
        <begin position="223"/>
        <end position="408"/>
    </location>
</feature>
<dbReference type="InterPro" id="IPR013783">
    <property type="entry name" value="Ig-like_fold"/>
</dbReference>
<dbReference type="PANTHER" id="PTHR23279">
    <property type="entry name" value="DEFECTIVE PROBOSCIS EXTENSION RESPONSE DPR -RELATED"/>
    <property type="match status" value="1"/>
</dbReference>
<dbReference type="GO" id="GO:0032589">
    <property type="term" value="C:neuron projection membrane"/>
    <property type="evidence" value="ECO:0007669"/>
    <property type="project" value="TreeGrafter"/>
</dbReference>
<evidence type="ECO:0000256" key="1">
    <source>
        <dbReference type="SAM" id="MobiDB-lite"/>
    </source>
</evidence>
<dbReference type="Gene3D" id="2.60.40.10">
    <property type="entry name" value="Immunoglobulins"/>
    <property type="match status" value="1"/>
</dbReference>
<feature type="transmembrane region" description="Helical" evidence="2">
    <location>
        <begin position="417"/>
        <end position="441"/>
    </location>
</feature>
<feature type="region of interest" description="Disordered" evidence="1">
    <location>
        <begin position="819"/>
        <end position="841"/>
    </location>
</feature>
<dbReference type="AlphaFoldDB" id="A0A7R8WEE6"/>
<keyword evidence="2" id="KW-1133">Transmembrane helix</keyword>
<dbReference type="InterPro" id="IPR003599">
    <property type="entry name" value="Ig_sub"/>
</dbReference>
<dbReference type="SUPFAM" id="SSF48726">
    <property type="entry name" value="Immunoglobulin"/>
    <property type="match status" value="1"/>
</dbReference>
<dbReference type="InterPro" id="IPR037448">
    <property type="entry name" value="Zig-8"/>
</dbReference>
<feature type="compositionally biased region" description="Basic and acidic residues" evidence="1">
    <location>
        <begin position="249"/>
        <end position="277"/>
    </location>
</feature>
<dbReference type="PROSITE" id="PS50835">
    <property type="entry name" value="IG_LIKE"/>
    <property type="match status" value="1"/>
</dbReference>
<feature type="compositionally biased region" description="Acidic residues" evidence="1">
    <location>
        <begin position="234"/>
        <end position="248"/>
    </location>
</feature>
<dbReference type="SMART" id="SM00408">
    <property type="entry name" value="IGc2"/>
    <property type="match status" value="1"/>
</dbReference>
<dbReference type="EMBL" id="OB661201">
    <property type="protein sequence ID" value="CAD7227627.1"/>
    <property type="molecule type" value="Genomic_DNA"/>
</dbReference>
<dbReference type="InterPro" id="IPR007110">
    <property type="entry name" value="Ig-like_dom"/>
</dbReference>
<dbReference type="InterPro" id="IPR003598">
    <property type="entry name" value="Ig_sub2"/>
</dbReference>
<protein>
    <submittedName>
        <fullName evidence="3">Uncharacterized protein</fullName>
    </submittedName>
</protein>
<keyword evidence="2" id="KW-0472">Membrane</keyword>
<organism evidence="3">
    <name type="scientific">Cyprideis torosa</name>
    <dbReference type="NCBI Taxonomy" id="163714"/>
    <lineage>
        <taxon>Eukaryota</taxon>
        <taxon>Metazoa</taxon>
        <taxon>Ecdysozoa</taxon>
        <taxon>Arthropoda</taxon>
        <taxon>Crustacea</taxon>
        <taxon>Oligostraca</taxon>
        <taxon>Ostracoda</taxon>
        <taxon>Podocopa</taxon>
        <taxon>Podocopida</taxon>
        <taxon>Cytherocopina</taxon>
        <taxon>Cytheroidea</taxon>
        <taxon>Cytherideidae</taxon>
        <taxon>Cyprideis</taxon>
    </lineage>
</organism>
<evidence type="ECO:0000313" key="3">
    <source>
        <dbReference type="EMBL" id="CAD7227627.1"/>
    </source>
</evidence>
<keyword evidence="2" id="KW-0812">Transmembrane</keyword>
<dbReference type="GO" id="GO:0050808">
    <property type="term" value="P:synapse organization"/>
    <property type="evidence" value="ECO:0007669"/>
    <property type="project" value="TreeGrafter"/>
</dbReference>
<proteinExistence type="predicted"/>
<feature type="region of interest" description="Disordered" evidence="1">
    <location>
        <begin position="578"/>
        <end position="616"/>
    </location>
</feature>
<dbReference type="OrthoDB" id="5969816at2759"/>
<dbReference type="SMART" id="SM00409">
    <property type="entry name" value="IG"/>
    <property type="match status" value="1"/>
</dbReference>
<sequence length="841" mass="94863">MSVINGETRPRSRRWPEIKVVRTKSVGIDYNSARRKSVDVDYNSARGKSVDVDYNSARGKSVDVDYNSARGKSVDVDYNSARGKSVDVDYNSARGKSVDVDYNSALGKSVDVDCNSARGKVQDPVGEKAGEGPLAEFVLADDYDMELENNSVTNVTVHLGETVFLPCPIHQLGERTITWIRRPAFTILSSGPLTYTTDPRFQVIVGDEAKEWAMRIKYSKRKDRGRYECQTSGEETDTNQMSEEETEHESEVRRRNGHESDVRRRDGTRIRGQEKRRNTNQRSGEETDTNQMSEEETDTNQMSGEETEHESEEKRRNTNQRSGEETEHESEVRRRDGTRIRGQEKRRNTNQRSGEETEHESEVRRRDGTRIRGQEKRRNTNQRSGEETEHESEVRRDGSQSDVGRRDGKRMRAVTTLLLTILLAVLGTVLALVLMGVAICWTAQWRRRREAGSAQTQIKDSAGDSIVSDDTQRLEILPTPHANGGTHGVLTHGDCLKAMQKLGRNPSTHSADVACVSLATEGPVWEERERSGILLYSPRKLPPAPHFATVRPQSRLGGLASGANGPKNRRVNFALTAERQPGTLPNRFDTNASSVSQELRSLPSPPPPPLSTSHHGSLDQLLVSNLPLKRMDRMESIVRMWYSQKVIVCGNRALSWYQIPRSMGKQHEPSPIVSCQMADFLVALYTFDRLWSFISSSKGQLVPQRLEPVRHQILEVVLAVAGSEEKYPAGENRMQRDLWEKPLQSSTFDHYFHTVGSWEQFYRNLKLLVERFGAFGCSSRHTDGASGFVSNSYYWVPVTMSPETLTHLRKLQLHPCQNVTRNSNPSSETAVASLSKCHQKL</sequence>
<reference evidence="3" key="1">
    <citation type="submission" date="2020-11" db="EMBL/GenBank/DDBJ databases">
        <authorList>
            <person name="Tran Van P."/>
        </authorList>
    </citation>
    <scope>NUCLEOTIDE SEQUENCE</scope>
</reference>
<dbReference type="PANTHER" id="PTHR23279:SF36">
    <property type="entry name" value="DEFECTIVE PROBOSCIS EXTENSION RESPONSE 9, ISOFORM A"/>
    <property type="match status" value="1"/>
</dbReference>
<feature type="compositionally biased region" description="Polar residues" evidence="1">
    <location>
        <begin position="819"/>
        <end position="832"/>
    </location>
</feature>
<feature type="compositionally biased region" description="Basic and acidic residues" evidence="1">
    <location>
        <begin position="311"/>
        <end position="406"/>
    </location>
</feature>
<evidence type="ECO:0000256" key="2">
    <source>
        <dbReference type="SAM" id="Phobius"/>
    </source>
</evidence>
<accession>A0A7R8WEE6</accession>
<gene>
    <name evidence="3" type="ORF">CTOB1V02_LOCUS5528</name>
</gene>
<name>A0A7R8WEE6_9CRUS</name>
<feature type="compositionally biased region" description="Polar residues" evidence="1">
    <location>
        <begin position="588"/>
        <end position="599"/>
    </location>
</feature>
<dbReference type="InterPro" id="IPR036179">
    <property type="entry name" value="Ig-like_dom_sf"/>
</dbReference>